<dbReference type="PIRSF" id="PIRSF007663">
    <property type="entry name" value="UCP007663"/>
    <property type="match status" value="1"/>
</dbReference>
<dbReference type="KEGG" id="gtr:GLOTRDRAFT_108097"/>
<dbReference type="PANTHER" id="PTHR31084">
    <property type="entry name" value="ALPHA-L-FUCOSIDASE 2"/>
    <property type="match status" value="1"/>
</dbReference>
<evidence type="ECO:0000313" key="5">
    <source>
        <dbReference type="EMBL" id="EPQ51576.1"/>
    </source>
</evidence>
<dbReference type="Pfam" id="PF14498">
    <property type="entry name" value="Glyco_hyd_65N_2"/>
    <property type="match status" value="1"/>
</dbReference>
<sequence>MWYSTLRLFAFASSVSLAVSAPPGFPTSGNGLWYTQPATDWTTEFLPVGNGHLAAMVPGGIWQETTQLNIESLWAGGPFSNSSYNGGNKLPYQRASLAQDMQVYREAIFQSPNGTIPDIFELQEDPGAYGSYSGAGYLLTTLASAGETYDYWRWLDLDDAIARATWSSGNATYTRETFCSNPTQACTQYLNSSEPLPAITYAWSVLTQTGLPLPNITCLDSFTLQVRGTVAAPGMVYELLFRAQTTGADARVTCSPLSGAANSNATLRVQGARESWVTWVGGTEYSMDAGDAAHSFSFRGADPHAALVALLFSATAGISHRSSLAAHAADYAAVVAPFSLDLGQTPDLGTPTDALRLAYATDVGNPYLEWLAFNYGRYMLASSARGTLPANLQGKWAQESSNPWSADANINVQMNYWMAEMTGMNVTQSLWDYMQKTWAPRGSLTAQILYNISEGWVTHNEIFGHTGMKNLVGDPLSAQWMIHVWDHFDYTHDIDWWKTQGWPLLKGVASFHVNKLVPDYYFNDSTLVVNPCNSPEQAPITFGCAHAQQLIWQLFNAVEKGFNASGDSDVAFLENVRNTRAQMDKGIHIGSWGQLQEWKVDLDKQNDTHRHLSHLIGLYPGYALSSYNASLQSSPPPASASYTKVQVLEAAKTSLIHRGNGTGPDGDAGWEKVWRAAAWAQSHDAAAFYHELTYALERNFGANLFSLYNPYIPTQPNTIFQIDANLGFPAAVLNALIQAPDTAAASQPLIITLLPALPAAWASGSVRGARLRGGLVADFGWGGSSLAEANFSMAPGVSEATGRAVEVLYNGKQLVEFESGDGMGRVQITL</sequence>
<dbReference type="OrthoDB" id="2848340at2759"/>
<proteinExistence type="predicted"/>
<feature type="chain" id="PRO_5004543711" evidence="1">
    <location>
        <begin position="21"/>
        <end position="830"/>
    </location>
</feature>
<dbReference type="PANTHER" id="PTHR31084:SF3">
    <property type="entry name" value="ALPHA-FUCOSIDASE A"/>
    <property type="match status" value="1"/>
</dbReference>
<feature type="signal peptide" evidence="1">
    <location>
        <begin position="1"/>
        <end position="20"/>
    </location>
</feature>
<evidence type="ECO:0000259" key="2">
    <source>
        <dbReference type="Pfam" id="PF14498"/>
    </source>
</evidence>
<evidence type="ECO:0000313" key="6">
    <source>
        <dbReference type="Proteomes" id="UP000030669"/>
    </source>
</evidence>
<dbReference type="STRING" id="670483.S7PVC4"/>
<keyword evidence="1" id="KW-0732">Signal</keyword>
<dbReference type="InterPro" id="IPR049053">
    <property type="entry name" value="AFCA-like_C"/>
</dbReference>
<dbReference type="InterPro" id="IPR016518">
    <property type="entry name" value="Alpha-L-fucosidase"/>
</dbReference>
<keyword evidence="6" id="KW-1185">Reference proteome</keyword>
<protein>
    <submittedName>
        <fullName evidence="5">Uncharacterized protein</fullName>
    </submittedName>
</protein>
<feature type="domain" description="Glycosyl hydrolase family 95 N-terminal" evidence="2">
    <location>
        <begin position="32"/>
        <end position="287"/>
    </location>
</feature>
<evidence type="ECO:0000256" key="1">
    <source>
        <dbReference type="SAM" id="SignalP"/>
    </source>
</evidence>
<dbReference type="HOGENOM" id="CLU_004617_2_2_1"/>
<organism evidence="5 6">
    <name type="scientific">Gloeophyllum trabeum (strain ATCC 11539 / FP-39264 / Madison 617)</name>
    <name type="common">Brown rot fungus</name>
    <dbReference type="NCBI Taxonomy" id="670483"/>
    <lineage>
        <taxon>Eukaryota</taxon>
        <taxon>Fungi</taxon>
        <taxon>Dikarya</taxon>
        <taxon>Basidiomycota</taxon>
        <taxon>Agaricomycotina</taxon>
        <taxon>Agaricomycetes</taxon>
        <taxon>Gloeophyllales</taxon>
        <taxon>Gloeophyllaceae</taxon>
        <taxon>Gloeophyllum</taxon>
    </lineage>
</organism>
<dbReference type="OMA" id="KVWRGAC"/>
<dbReference type="InterPro" id="IPR008928">
    <property type="entry name" value="6-hairpin_glycosidase_sf"/>
</dbReference>
<dbReference type="InterPro" id="IPR054363">
    <property type="entry name" value="GH95_cat"/>
</dbReference>
<dbReference type="Pfam" id="PF22124">
    <property type="entry name" value="Glyco_hydro_95_cat"/>
    <property type="match status" value="1"/>
</dbReference>
<reference evidence="5 6" key="1">
    <citation type="journal article" date="2012" name="Science">
        <title>The Paleozoic origin of enzymatic lignin decomposition reconstructed from 31 fungal genomes.</title>
        <authorList>
            <person name="Floudas D."/>
            <person name="Binder M."/>
            <person name="Riley R."/>
            <person name="Barry K."/>
            <person name="Blanchette R.A."/>
            <person name="Henrissat B."/>
            <person name="Martinez A.T."/>
            <person name="Otillar R."/>
            <person name="Spatafora J.W."/>
            <person name="Yadav J.S."/>
            <person name="Aerts A."/>
            <person name="Benoit I."/>
            <person name="Boyd A."/>
            <person name="Carlson A."/>
            <person name="Copeland A."/>
            <person name="Coutinho P.M."/>
            <person name="de Vries R.P."/>
            <person name="Ferreira P."/>
            <person name="Findley K."/>
            <person name="Foster B."/>
            <person name="Gaskell J."/>
            <person name="Glotzer D."/>
            <person name="Gorecki P."/>
            <person name="Heitman J."/>
            <person name="Hesse C."/>
            <person name="Hori C."/>
            <person name="Igarashi K."/>
            <person name="Jurgens J.A."/>
            <person name="Kallen N."/>
            <person name="Kersten P."/>
            <person name="Kohler A."/>
            <person name="Kuees U."/>
            <person name="Kumar T.K.A."/>
            <person name="Kuo A."/>
            <person name="LaButti K."/>
            <person name="Larrondo L.F."/>
            <person name="Lindquist E."/>
            <person name="Ling A."/>
            <person name="Lombard V."/>
            <person name="Lucas S."/>
            <person name="Lundell T."/>
            <person name="Martin R."/>
            <person name="McLaughlin D.J."/>
            <person name="Morgenstern I."/>
            <person name="Morin E."/>
            <person name="Murat C."/>
            <person name="Nagy L.G."/>
            <person name="Nolan M."/>
            <person name="Ohm R.A."/>
            <person name="Patyshakuliyeva A."/>
            <person name="Rokas A."/>
            <person name="Ruiz-Duenas F.J."/>
            <person name="Sabat G."/>
            <person name="Salamov A."/>
            <person name="Samejima M."/>
            <person name="Schmutz J."/>
            <person name="Slot J.C."/>
            <person name="St John F."/>
            <person name="Stenlid J."/>
            <person name="Sun H."/>
            <person name="Sun S."/>
            <person name="Syed K."/>
            <person name="Tsang A."/>
            <person name="Wiebenga A."/>
            <person name="Young D."/>
            <person name="Pisabarro A."/>
            <person name="Eastwood D.C."/>
            <person name="Martin F."/>
            <person name="Cullen D."/>
            <person name="Grigoriev I.V."/>
            <person name="Hibbett D.S."/>
        </authorList>
    </citation>
    <scope>NUCLEOTIDE SEQUENCE [LARGE SCALE GENOMIC DNA]</scope>
    <source>
        <strain evidence="5 6">ATCC 11539</strain>
    </source>
</reference>
<dbReference type="GO" id="GO:0005975">
    <property type="term" value="P:carbohydrate metabolic process"/>
    <property type="evidence" value="ECO:0007669"/>
    <property type="project" value="InterPro"/>
</dbReference>
<dbReference type="Proteomes" id="UP000030669">
    <property type="component" value="Unassembled WGS sequence"/>
</dbReference>
<dbReference type="EMBL" id="KB469310">
    <property type="protein sequence ID" value="EPQ51576.1"/>
    <property type="molecule type" value="Genomic_DNA"/>
</dbReference>
<feature type="domain" description="Glycosyl hydrolase family 95 catalytic" evidence="4">
    <location>
        <begin position="323"/>
        <end position="736"/>
    </location>
</feature>
<dbReference type="AlphaFoldDB" id="S7PVC4"/>
<evidence type="ECO:0000259" key="4">
    <source>
        <dbReference type="Pfam" id="PF22124"/>
    </source>
</evidence>
<dbReference type="GO" id="GO:0004560">
    <property type="term" value="F:alpha-L-fucosidase activity"/>
    <property type="evidence" value="ECO:0007669"/>
    <property type="project" value="InterPro"/>
</dbReference>
<dbReference type="Gene3D" id="1.50.10.10">
    <property type="match status" value="1"/>
</dbReference>
<evidence type="ECO:0000259" key="3">
    <source>
        <dbReference type="Pfam" id="PF21307"/>
    </source>
</evidence>
<dbReference type="InterPro" id="IPR027414">
    <property type="entry name" value="GH95_N_dom"/>
</dbReference>
<name>S7PVC4_GLOTA</name>
<dbReference type="eggNOG" id="ENOG502QQ9E">
    <property type="taxonomic scope" value="Eukaryota"/>
</dbReference>
<dbReference type="RefSeq" id="XP_007870030.1">
    <property type="nucleotide sequence ID" value="XM_007871839.1"/>
</dbReference>
<gene>
    <name evidence="5" type="ORF">GLOTRDRAFT_108097</name>
</gene>
<dbReference type="Pfam" id="PF21307">
    <property type="entry name" value="Glyco_hydro_95_C"/>
    <property type="match status" value="1"/>
</dbReference>
<accession>S7PVC4</accession>
<dbReference type="InterPro" id="IPR012341">
    <property type="entry name" value="6hp_glycosidase-like_sf"/>
</dbReference>
<dbReference type="SUPFAM" id="SSF48208">
    <property type="entry name" value="Six-hairpin glycosidases"/>
    <property type="match status" value="1"/>
</dbReference>
<dbReference type="GeneID" id="19298885"/>
<feature type="domain" description="Alpha fucosidase A-like C-terminal" evidence="3">
    <location>
        <begin position="746"/>
        <end position="792"/>
    </location>
</feature>